<dbReference type="InterPro" id="IPR050131">
    <property type="entry name" value="Peptidase_S8_subtilisin-like"/>
</dbReference>
<dbReference type="OrthoDB" id="1896086at2759"/>
<feature type="region of interest" description="Disordered" evidence="6">
    <location>
        <begin position="1"/>
        <end position="27"/>
    </location>
</feature>
<name>A0A6A7AGU6_9PLEO</name>
<organism evidence="8 9">
    <name type="scientific">Ophiobolus disseminans</name>
    <dbReference type="NCBI Taxonomy" id="1469910"/>
    <lineage>
        <taxon>Eukaryota</taxon>
        <taxon>Fungi</taxon>
        <taxon>Dikarya</taxon>
        <taxon>Ascomycota</taxon>
        <taxon>Pezizomycotina</taxon>
        <taxon>Dothideomycetes</taxon>
        <taxon>Pleosporomycetidae</taxon>
        <taxon>Pleosporales</taxon>
        <taxon>Pleosporineae</taxon>
        <taxon>Phaeosphaeriaceae</taxon>
        <taxon>Ophiobolus</taxon>
    </lineage>
</organism>
<keyword evidence="2 5" id="KW-0645">Protease</keyword>
<feature type="region of interest" description="Disordered" evidence="6">
    <location>
        <begin position="530"/>
        <end position="549"/>
    </location>
</feature>
<dbReference type="PROSITE" id="PS51892">
    <property type="entry name" value="SUBTILASE"/>
    <property type="match status" value="1"/>
</dbReference>
<sequence length="705" mass="79293">METSQDTDESIQPNQNERTMSTNPAATHDQDGLFLAANPIAIEQRNELPPGTASYSAWVTDRNNGKQVNDTRIWLEGLVKDKSKMFQWKVFPWGKDIPLPQEEIEKLLDEGKFDEFDKLRKPGGWFSLILDQAGYEEVSKKKEWIAHIEPTRGSVEMSPVPGSDHGDLYALRSRKVEWGDWEKQQNAIKDLVQASRYEGSNLDDMKDYVYEKNSGQGVIVYLIDHGVEVDVVDEHGEKVFPGFDDPTDDRAIVRTDSFNNASPRRDHRADHSPTGHGTKVASKILGHWGTAKGVILVPVQTERDQQGDLAQGMEAAWRDFMFRRRTLKKPDLRAVVVMSRGVGPDNAPGYTRDDAFKAFAGRDYIDPVSKLTDYGIPIVLASGNYGNQDKRDIIDMIPAVMEGENFPVINVGAATLEGKAWPLTQGQGTQDGTQLTIYAVGVDVQVHDHNDGKETIDSGTSFAAPAVAGIIATHMNYEPWDKSKNVKDRVKEIKRWLRTPESSWERVKNSNPDKPNMQVNMIWNGADKAAHEKVGGATSNPPAPPPKPVDEGRTFVVGLEQVVEPHCTTTSPWLPNDPPDTTCTQNFYYRHFFYGLQNHVKEADSLCHSKVDDWSQTNLGKESGPKWFDAPSWPGGEWKRTLWGEEYTYKNNGQNAGALFKGDRRIDCWGDLKQHDPKSNEWCVNNLKKNSGSSMKRRRLVTCKW</sequence>
<reference evidence="8" key="1">
    <citation type="journal article" date="2020" name="Stud. Mycol.">
        <title>101 Dothideomycetes genomes: a test case for predicting lifestyles and emergence of pathogens.</title>
        <authorList>
            <person name="Haridas S."/>
            <person name="Albert R."/>
            <person name="Binder M."/>
            <person name="Bloem J."/>
            <person name="Labutti K."/>
            <person name="Salamov A."/>
            <person name="Andreopoulos B."/>
            <person name="Baker S."/>
            <person name="Barry K."/>
            <person name="Bills G."/>
            <person name="Bluhm B."/>
            <person name="Cannon C."/>
            <person name="Castanera R."/>
            <person name="Culley D."/>
            <person name="Daum C."/>
            <person name="Ezra D."/>
            <person name="Gonzalez J."/>
            <person name="Henrissat B."/>
            <person name="Kuo A."/>
            <person name="Liang C."/>
            <person name="Lipzen A."/>
            <person name="Lutzoni F."/>
            <person name="Magnuson J."/>
            <person name="Mondo S."/>
            <person name="Nolan M."/>
            <person name="Ohm R."/>
            <person name="Pangilinan J."/>
            <person name="Park H.-J."/>
            <person name="Ramirez L."/>
            <person name="Alfaro M."/>
            <person name="Sun H."/>
            <person name="Tritt A."/>
            <person name="Yoshinaga Y."/>
            <person name="Zwiers L.-H."/>
            <person name="Turgeon B."/>
            <person name="Goodwin S."/>
            <person name="Spatafora J."/>
            <person name="Crous P."/>
            <person name="Grigoriev I."/>
        </authorList>
    </citation>
    <scope>NUCLEOTIDE SEQUENCE</scope>
    <source>
        <strain evidence="8">CBS 113818</strain>
    </source>
</reference>
<dbReference type="InterPro" id="IPR023828">
    <property type="entry name" value="Peptidase_S8_Ser-AS"/>
</dbReference>
<keyword evidence="3 5" id="KW-0378">Hydrolase</keyword>
<dbReference type="InterPro" id="IPR000209">
    <property type="entry name" value="Peptidase_S8/S53_dom"/>
</dbReference>
<accession>A0A6A7AGU6</accession>
<dbReference type="AlphaFoldDB" id="A0A6A7AGU6"/>
<feature type="compositionally biased region" description="Polar residues" evidence="6">
    <location>
        <begin position="10"/>
        <end position="25"/>
    </location>
</feature>
<evidence type="ECO:0000313" key="8">
    <source>
        <dbReference type="EMBL" id="KAF2832144.1"/>
    </source>
</evidence>
<dbReference type="PRINTS" id="PR00723">
    <property type="entry name" value="SUBTILISIN"/>
</dbReference>
<evidence type="ECO:0000256" key="5">
    <source>
        <dbReference type="PROSITE-ProRule" id="PRU01240"/>
    </source>
</evidence>
<comment type="similarity">
    <text evidence="1 5">Belongs to the peptidase S8 family.</text>
</comment>
<evidence type="ECO:0000256" key="4">
    <source>
        <dbReference type="ARBA" id="ARBA00022825"/>
    </source>
</evidence>
<dbReference type="PANTHER" id="PTHR43806:SF11">
    <property type="entry name" value="CEREVISIN-RELATED"/>
    <property type="match status" value="1"/>
</dbReference>
<dbReference type="EMBL" id="MU006217">
    <property type="protein sequence ID" value="KAF2832144.1"/>
    <property type="molecule type" value="Genomic_DNA"/>
</dbReference>
<evidence type="ECO:0000256" key="2">
    <source>
        <dbReference type="ARBA" id="ARBA00022670"/>
    </source>
</evidence>
<dbReference type="InterPro" id="IPR015500">
    <property type="entry name" value="Peptidase_S8_subtilisin-rel"/>
</dbReference>
<dbReference type="GO" id="GO:0004252">
    <property type="term" value="F:serine-type endopeptidase activity"/>
    <property type="evidence" value="ECO:0007669"/>
    <property type="project" value="UniProtKB-UniRule"/>
</dbReference>
<dbReference type="SUPFAM" id="SSF52743">
    <property type="entry name" value="Subtilisin-like"/>
    <property type="match status" value="1"/>
</dbReference>
<evidence type="ECO:0000313" key="9">
    <source>
        <dbReference type="Proteomes" id="UP000799424"/>
    </source>
</evidence>
<keyword evidence="4 5" id="KW-0720">Serine protease</keyword>
<evidence type="ECO:0000256" key="1">
    <source>
        <dbReference type="ARBA" id="ARBA00011073"/>
    </source>
</evidence>
<dbReference type="PANTHER" id="PTHR43806">
    <property type="entry name" value="PEPTIDASE S8"/>
    <property type="match status" value="1"/>
</dbReference>
<protein>
    <submittedName>
        <fullName evidence="8">Subtilisin-like protein</fullName>
    </submittedName>
</protein>
<feature type="domain" description="Peptidase S8/S53" evidence="7">
    <location>
        <begin position="215"/>
        <end position="490"/>
    </location>
</feature>
<dbReference type="PROSITE" id="PS00138">
    <property type="entry name" value="SUBTILASE_SER"/>
    <property type="match status" value="1"/>
</dbReference>
<proteinExistence type="inferred from homology"/>
<dbReference type="InterPro" id="IPR036852">
    <property type="entry name" value="Peptidase_S8/S53_dom_sf"/>
</dbReference>
<feature type="active site" description="Charge relay system" evidence="5">
    <location>
        <position position="461"/>
    </location>
</feature>
<evidence type="ECO:0000256" key="3">
    <source>
        <dbReference type="ARBA" id="ARBA00022801"/>
    </source>
</evidence>
<feature type="region of interest" description="Disordered" evidence="6">
    <location>
        <begin position="257"/>
        <end position="278"/>
    </location>
</feature>
<keyword evidence="9" id="KW-1185">Reference proteome</keyword>
<dbReference type="GO" id="GO:0006508">
    <property type="term" value="P:proteolysis"/>
    <property type="evidence" value="ECO:0007669"/>
    <property type="project" value="UniProtKB-KW"/>
</dbReference>
<dbReference type="Gene3D" id="3.40.50.200">
    <property type="entry name" value="Peptidase S8/S53 domain"/>
    <property type="match status" value="1"/>
</dbReference>
<feature type="active site" description="Charge relay system" evidence="5">
    <location>
        <position position="224"/>
    </location>
</feature>
<gene>
    <name evidence="8" type="ORF">CC86DRAFT_86760</name>
</gene>
<feature type="active site" description="Charge relay system" evidence="5">
    <location>
        <position position="276"/>
    </location>
</feature>
<dbReference type="Proteomes" id="UP000799424">
    <property type="component" value="Unassembled WGS sequence"/>
</dbReference>
<evidence type="ECO:0000259" key="7">
    <source>
        <dbReference type="Pfam" id="PF00082"/>
    </source>
</evidence>
<feature type="compositionally biased region" description="Basic and acidic residues" evidence="6">
    <location>
        <begin position="263"/>
        <end position="273"/>
    </location>
</feature>
<evidence type="ECO:0000256" key="6">
    <source>
        <dbReference type="SAM" id="MobiDB-lite"/>
    </source>
</evidence>
<dbReference type="Pfam" id="PF00082">
    <property type="entry name" value="Peptidase_S8"/>
    <property type="match status" value="1"/>
</dbReference>